<evidence type="ECO:0000256" key="2">
    <source>
        <dbReference type="ARBA" id="ARBA00022491"/>
    </source>
</evidence>
<dbReference type="GO" id="GO:0003682">
    <property type="term" value="F:chromatin binding"/>
    <property type="evidence" value="ECO:0007669"/>
    <property type="project" value="TreeGrafter"/>
</dbReference>
<dbReference type="SMART" id="SM00561">
    <property type="entry name" value="MBT"/>
    <property type="match status" value="1"/>
</dbReference>
<evidence type="ECO:0000256" key="4">
    <source>
        <dbReference type="ARBA" id="ARBA00023242"/>
    </source>
</evidence>
<organism evidence="7 8">
    <name type="scientific">Syphacia muris</name>
    <dbReference type="NCBI Taxonomy" id="451379"/>
    <lineage>
        <taxon>Eukaryota</taxon>
        <taxon>Metazoa</taxon>
        <taxon>Ecdysozoa</taxon>
        <taxon>Nematoda</taxon>
        <taxon>Chromadorea</taxon>
        <taxon>Rhabditida</taxon>
        <taxon>Spirurina</taxon>
        <taxon>Oxyuridomorpha</taxon>
        <taxon>Oxyuroidea</taxon>
        <taxon>Oxyuridae</taxon>
        <taxon>Syphacia</taxon>
    </lineage>
</organism>
<dbReference type="PROSITE" id="PS51079">
    <property type="entry name" value="MBT"/>
    <property type="match status" value="1"/>
</dbReference>
<keyword evidence="7" id="KW-1185">Reference proteome</keyword>
<dbReference type="GO" id="GO:0042393">
    <property type="term" value="F:histone binding"/>
    <property type="evidence" value="ECO:0007669"/>
    <property type="project" value="TreeGrafter"/>
</dbReference>
<dbReference type="CDD" id="cd20088">
    <property type="entry name" value="MBT"/>
    <property type="match status" value="1"/>
</dbReference>
<dbReference type="PANTHER" id="PTHR12247">
    <property type="entry name" value="POLYCOMB GROUP PROTEIN"/>
    <property type="match status" value="1"/>
</dbReference>
<evidence type="ECO:0000256" key="5">
    <source>
        <dbReference type="PROSITE-ProRule" id="PRU00459"/>
    </source>
</evidence>
<dbReference type="PANTHER" id="PTHR12247:SF131">
    <property type="entry name" value="LD05287P"/>
    <property type="match status" value="1"/>
</dbReference>
<feature type="repeat" description="MBT" evidence="5">
    <location>
        <begin position="204"/>
        <end position="319"/>
    </location>
</feature>
<dbReference type="GO" id="GO:0005634">
    <property type="term" value="C:nucleus"/>
    <property type="evidence" value="ECO:0007669"/>
    <property type="project" value="UniProtKB-SubCell"/>
</dbReference>
<evidence type="ECO:0000256" key="1">
    <source>
        <dbReference type="ARBA" id="ARBA00004123"/>
    </source>
</evidence>
<dbReference type="Proteomes" id="UP000046393">
    <property type="component" value="Unplaced"/>
</dbReference>
<dbReference type="Gene3D" id="2.30.30.140">
    <property type="match status" value="3"/>
</dbReference>
<proteinExistence type="predicted"/>
<dbReference type="CDD" id="cd20095">
    <property type="entry name" value="MBT_SFMBT_rpt3"/>
    <property type="match status" value="1"/>
</dbReference>
<evidence type="ECO:0000313" key="7">
    <source>
        <dbReference type="Proteomes" id="UP000046393"/>
    </source>
</evidence>
<dbReference type="InterPro" id="IPR004092">
    <property type="entry name" value="Mbt"/>
</dbReference>
<dbReference type="Pfam" id="PF12140">
    <property type="entry name" value="SLED"/>
    <property type="match status" value="1"/>
</dbReference>
<evidence type="ECO:0000313" key="8">
    <source>
        <dbReference type="WBParaSite" id="SMUV_0001039101-mRNA-1"/>
    </source>
</evidence>
<dbReference type="InterPro" id="IPR021987">
    <property type="entry name" value="SLED"/>
</dbReference>
<dbReference type="InterPro" id="IPR050548">
    <property type="entry name" value="PcG_chromatin_remod_factors"/>
</dbReference>
<dbReference type="SUPFAM" id="SSF63748">
    <property type="entry name" value="Tudor/PWWP/MBT"/>
    <property type="match status" value="3"/>
</dbReference>
<dbReference type="InterPro" id="IPR038348">
    <property type="entry name" value="SLED_sf"/>
</dbReference>
<protein>
    <submittedName>
        <fullName evidence="8">SLED domain-containing protein</fullName>
    </submittedName>
</protein>
<dbReference type="AlphaFoldDB" id="A0A0N5AZG6"/>
<dbReference type="GO" id="GO:0045892">
    <property type="term" value="P:negative regulation of DNA-templated transcription"/>
    <property type="evidence" value="ECO:0007669"/>
    <property type="project" value="TreeGrafter"/>
</dbReference>
<evidence type="ECO:0000259" key="6">
    <source>
        <dbReference type="Pfam" id="PF12140"/>
    </source>
</evidence>
<name>A0A0N5AZG6_9BILA</name>
<comment type="subcellular location">
    <subcellularLocation>
        <location evidence="1">Nucleus</location>
    </subcellularLocation>
</comment>
<dbReference type="STRING" id="451379.A0A0N5AZG6"/>
<dbReference type="WBParaSite" id="SMUV_0001039101-mRNA-1">
    <property type="protein sequence ID" value="SMUV_0001039101-mRNA-1"/>
    <property type="gene ID" value="SMUV_0001039101"/>
</dbReference>
<accession>A0A0N5AZG6</accession>
<reference evidence="8" key="1">
    <citation type="submission" date="2017-02" db="UniProtKB">
        <authorList>
            <consortium name="WormBaseParasite"/>
        </authorList>
    </citation>
    <scope>IDENTIFICATION</scope>
</reference>
<keyword evidence="4" id="KW-0539">Nucleus</keyword>
<keyword evidence="2" id="KW-0678">Repressor</keyword>
<sequence>MNETSLSISTMDAMESGEVEFSWKTYMEQDGSIATYDQSLFPQLRCSERRLSELILRPGRKVIVRRGDRLEHAKIEIAFETKLYVTFNSGFECIDLDDVMPDNIIRINGNRRNIENEDLGLLSDNNPTEELTAIDLELAHLTMAEAVKVGQYFELQDRINPCKVFIAQVFENRGGLLLIGRNGAKPDSDRPIRVFVTDERCHALGWLESGAQTKLFFADGAESVIEVAKTNPVTRWVFEHFRVKEHKFQENMSLEVLQASNGGAFFAGHVTEIINSHYFTVRIAESLSGMEKTITCSKSHPQIFPSGWCQRHGLRLTPPSDYNGEEEFSMLVYEAKLGLRGKAPESLFDPPKTLYKPERLRNIEVLDIRTKNEMYPAKILRWMKHIVWVSYCHYTNATPPDVLSTRCGLIFPCGFAQQHGIRLCRPCPYERLCSLPPTVDRFGLRRTCTSQRTSIFIKRDKRFMPAIYLDNDLMLPTVYLRKSCFCGPFLDPAKVKVLSGKYPPGPLPGIIRSILTDIITCAYRPEDLSKLLSCSKDTSAPIIFAKARVHGKPYRFRVECCEKVSEFCGWLRNICILLDACPELFNISPEPCRSSCCYLRENVFMGSDRHAWTANYQNISTPPRKPTRVETCNTVSRNNIPCKRKKKNDKPQLLLLLL</sequence>
<feature type="domain" description="SLED" evidence="6">
    <location>
        <begin position="476"/>
        <end position="585"/>
    </location>
</feature>
<dbReference type="Gene3D" id="3.90.1150.190">
    <property type="entry name" value="SLED domain"/>
    <property type="match status" value="1"/>
</dbReference>
<dbReference type="Pfam" id="PF02820">
    <property type="entry name" value="MBT"/>
    <property type="match status" value="2"/>
</dbReference>
<evidence type="ECO:0000256" key="3">
    <source>
        <dbReference type="ARBA" id="ARBA00022737"/>
    </source>
</evidence>
<keyword evidence="3" id="KW-0677">Repeat</keyword>